<proteinExistence type="predicted"/>
<gene>
    <name evidence="3" type="ORF">IAA19_03765</name>
</gene>
<feature type="transmembrane region" description="Helical" evidence="1">
    <location>
        <begin position="12"/>
        <end position="30"/>
    </location>
</feature>
<keyword evidence="1" id="KW-0812">Transmembrane</keyword>
<evidence type="ECO:0000256" key="1">
    <source>
        <dbReference type="SAM" id="Phobius"/>
    </source>
</evidence>
<keyword evidence="3" id="KW-0808">Transferase</keyword>
<dbReference type="InterPro" id="IPR002656">
    <property type="entry name" value="Acyl_transf_3_dom"/>
</dbReference>
<feature type="transmembrane region" description="Helical" evidence="1">
    <location>
        <begin position="99"/>
        <end position="120"/>
    </location>
</feature>
<dbReference type="Proteomes" id="UP000824062">
    <property type="component" value="Unassembled WGS sequence"/>
</dbReference>
<feature type="transmembrane region" description="Helical" evidence="1">
    <location>
        <begin position="50"/>
        <end position="75"/>
    </location>
</feature>
<keyword evidence="1" id="KW-1133">Transmembrane helix</keyword>
<dbReference type="AlphaFoldDB" id="A0A9D2EY44"/>
<keyword evidence="1" id="KW-0472">Membrane</keyword>
<feature type="domain" description="Acyltransferase 3" evidence="2">
    <location>
        <begin position="11"/>
        <end position="343"/>
    </location>
</feature>
<reference evidence="3" key="1">
    <citation type="journal article" date="2021" name="PeerJ">
        <title>Extensive microbial diversity within the chicken gut microbiome revealed by metagenomics and culture.</title>
        <authorList>
            <person name="Gilroy R."/>
            <person name="Ravi A."/>
            <person name="Getino M."/>
            <person name="Pursley I."/>
            <person name="Horton D.L."/>
            <person name="Alikhan N.F."/>
            <person name="Baker D."/>
            <person name="Gharbi K."/>
            <person name="Hall N."/>
            <person name="Watson M."/>
            <person name="Adriaenssens E.M."/>
            <person name="Foster-Nyarko E."/>
            <person name="Jarju S."/>
            <person name="Secka A."/>
            <person name="Antonio M."/>
            <person name="Oren A."/>
            <person name="Chaudhuri R.R."/>
            <person name="La Ragione R."/>
            <person name="Hildebrand F."/>
            <person name="Pallen M.J."/>
        </authorList>
    </citation>
    <scope>NUCLEOTIDE SEQUENCE</scope>
    <source>
        <strain evidence="3">ChiHjej12B11-14209</strain>
    </source>
</reference>
<feature type="transmembrane region" description="Helical" evidence="1">
    <location>
        <begin position="261"/>
        <end position="278"/>
    </location>
</feature>
<feature type="transmembrane region" description="Helical" evidence="1">
    <location>
        <begin position="166"/>
        <end position="185"/>
    </location>
</feature>
<feature type="transmembrane region" description="Helical" evidence="1">
    <location>
        <begin position="228"/>
        <end position="249"/>
    </location>
</feature>
<dbReference type="Pfam" id="PF01757">
    <property type="entry name" value="Acyl_transf_3"/>
    <property type="match status" value="1"/>
</dbReference>
<evidence type="ECO:0000313" key="4">
    <source>
        <dbReference type="Proteomes" id="UP000824062"/>
    </source>
</evidence>
<organism evidence="3 4">
    <name type="scientific">Candidatus Olsenella pullistercoris</name>
    <dbReference type="NCBI Taxonomy" id="2838712"/>
    <lineage>
        <taxon>Bacteria</taxon>
        <taxon>Bacillati</taxon>
        <taxon>Actinomycetota</taxon>
        <taxon>Coriobacteriia</taxon>
        <taxon>Coriobacteriales</taxon>
        <taxon>Atopobiaceae</taxon>
        <taxon>Olsenella</taxon>
    </lineage>
</organism>
<feature type="transmembrane region" description="Helical" evidence="1">
    <location>
        <begin position="197"/>
        <end position="216"/>
    </location>
</feature>
<evidence type="ECO:0000259" key="2">
    <source>
        <dbReference type="Pfam" id="PF01757"/>
    </source>
</evidence>
<feature type="transmembrane region" description="Helical" evidence="1">
    <location>
        <begin position="329"/>
        <end position="350"/>
    </location>
</feature>
<dbReference type="GO" id="GO:0016747">
    <property type="term" value="F:acyltransferase activity, transferring groups other than amino-acyl groups"/>
    <property type="evidence" value="ECO:0007669"/>
    <property type="project" value="InterPro"/>
</dbReference>
<name>A0A9D2EY44_9ACTN</name>
<feature type="transmembrane region" description="Helical" evidence="1">
    <location>
        <begin position="140"/>
        <end position="159"/>
    </location>
</feature>
<reference evidence="3" key="2">
    <citation type="submission" date="2021-04" db="EMBL/GenBank/DDBJ databases">
        <authorList>
            <person name="Gilroy R."/>
        </authorList>
    </citation>
    <scope>NUCLEOTIDE SEQUENCE</scope>
    <source>
        <strain evidence="3">ChiHjej12B11-14209</strain>
    </source>
</reference>
<evidence type="ECO:0000313" key="3">
    <source>
        <dbReference type="EMBL" id="HIZ46123.1"/>
    </source>
</evidence>
<sequence length="365" mass="38347">MSERTRRPRNARIEALRVIAIACIAVFHTFQPWFEAATDGSWAAGPGLLAALGCVSLLGAYGNHVFFLISGFFLVPRAAAASRDDSYWSAQLRACGRRALTVLASVAVWAAVALAVNAWVVPVGRVSLTDPTWLVGGLQFIWVYLAVMVAVPVIGWVWARVRSPRGVVLVVTVVVFAVNAYIAFVSPGSDERGLLEWRKLMSAVSYVVAFLVGGALSGARLSWGPRALAASAACCVVGACAAGLASDLWLLKALSFKSTSLLSFALAVSSMACAAEGMGEGRLETGRLAAAIRATTPSILGFYIAQSVFTSAWHPVANELLASALGVGPAAFLATGTLASLVFLAAVLLADRVLRVSLLRLLRLA</sequence>
<comment type="caution">
    <text evidence="3">The sequence shown here is derived from an EMBL/GenBank/DDBJ whole genome shotgun (WGS) entry which is preliminary data.</text>
</comment>
<accession>A0A9D2EY44</accession>
<keyword evidence="3" id="KW-0012">Acyltransferase</keyword>
<protein>
    <submittedName>
        <fullName evidence="3">Acyltransferase family protein</fullName>
    </submittedName>
</protein>
<feature type="transmembrane region" description="Helical" evidence="1">
    <location>
        <begin position="290"/>
        <end position="309"/>
    </location>
</feature>
<dbReference type="EMBL" id="DXBM01000034">
    <property type="protein sequence ID" value="HIZ46123.1"/>
    <property type="molecule type" value="Genomic_DNA"/>
</dbReference>